<reference evidence="1 2" key="1">
    <citation type="submission" date="2015-12" db="EMBL/GenBank/DDBJ databases">
        <title>Draft genome sequence of Moniliophthora roreri, the causal agent of frosty pod rot of cacao.</title>
        <authorList>
            <person name="Aime M.C."/>
            <person name="Diaz-Valderrama J.R."/>
            <person name="Kijpornyongpan T."/>
            <person name="Phillips-Mora W."/>
        </authorList>
    </citation>
    <scope>NUCLEOTIDE SEQUENCE [LARGE SCALE GENOMIC DNA]</scope>
    <source>
        <strain evidence="1 2">MCA 2952</strain>
    </source>
</reference>
<comment type="caution">
    <text evidence="1">The sequence shown here is derived from an EMBL/GenBank/DDBJ whole genome shotgun (WGS) entry which is preliminary data.</text>
</comment>
<dbReference type="Proteomes" id="UP000054988">
    <property type="component" value="Unassembled WGS sequence"/>
</dbReference>
<evidence type="ECO:0000313" key="1">
    <source>
        <dbReference type="EMBL" id="KTB39595.1"/>
    </source>
</evidence>
<evidence type="ECO:0000313" key="2">
    <source>
        <dbReference type="Proteomes" id="UP000054988"/>
    </source>
</evidence>
<accession>A0A0W0FTB5</accession>
<organism evidence="1 2">
    <name type="scientific">Moniliophthora roreri</name>
    <name type="common">Frosty pod rot fungus</name>
    <name type="synonym">Monilia roreri</name>
    <dbReference type="NCBI Taxonomy" id="221103"/>
    <lineage>
        <taxon>Eukaryota</taxon>
        <taxon>Fungi</taxon>
        <taxon>Dikarya</taxon>
        <taxon>Basidiomycota</taxon>
        <taxon>Agaricomycotina</taxon>
        <taxon>Agaricomycetes</taxon>
        <taxon>Agaricomycetidae</taxon>
        <taxon>Agaricales</taxon>
        <taxon>Marasmiineae</taxon>
        <taxon>Marasmiaceae</taxon>
        <taxon>Moniliophthora</taxon>
    </lineage>
</organism>
<protein>
    <submittedName>
        <fullName evidence="1">Uncharacterized protein</fullName>
    </submittedName>
</protein>
<dbReference type="EMBL" id="LATX01001661">
    <property type="protein sequence ID" value="KTB39595.1"/>
    <property type="molecule type" value="Genomic_DNA"/>
</dbReference>
<name>A0A0W0FTB5_MONRR</name>
<gene>
    <name evidence="1" type="ORF">WG66_7828</name>
</gene>
<sequence>MLSKEKHFNMTQDNG</sequence>
<proteinExistence type="predicted"/>